<name>A0A7T4R0V7_9GAMM</name>
<dbReference type="Proteomes" id="UP000596063">
    <property type="component" value="Chromosome"/>
</dbReference>
<sequence>MMLVSCVASAEADDATLREAERFLELSGVAEAMSQSSEMVIDQQLQQNPTLIPFRRVMLAFFEKYVSYEQLKEEYAALYAEHFSQKELQKINDFYASGVGRKMVRSMPELMQKGAEIATRRSDQHLPELQKMMADEAMRIQNLQDQDDHFNSVLQPQ</sequence>
<accession>A0A7T4R0V7</accession>
<feature type="domain" description="DUF2059" evidence="1">
    <location>
        <begin position="69"/>
        <end position="127"/>
    </location>
</feature>
<evidence type="ECO:0000259" key="1">
    <source>
        <dbReference type="Pfam" id="PF09832"/>
    </source>
</evidence>
<dbReference type="EMBL" id="CP066167">
    <property type="protein sequence ID" value="QQD18267.1"/>
    <property type="molecule type" value="Genomic_DNA"/>
</dbReference>
<reference evidence="2 3" key="1">
    <citation type="submission" date="2020-12" db="EMBL/GenBank/DDBJ databases">
        <authorList>
            <person name="Shan Y."/>
        </authorList>
    </citation>
    <scope>NUCLEOTIDE SEQUENCE [LARGE SCALE GENOMIC DNA]</scope>
    <source>
        <strain evidence="3">csc3.9</strain>
    </source>
</reference>
<dbReference type="InterPro" id="IPR018637">
    <property type="entry name" value="DUF2059"/>
</dbReference>
<evidence type="ECO:0000313" key="2">
    <source>
        <dbReference type="EMBL" id="QQD18267.1"/>
    </source>
</evidence>
<protein>
    <submittedName>
        <fullName evidence="2">DUF2059 domain-containing protein</fullName>
    </submittedName>
</protein>
<dbReference type="RefSeq" id="WP_198569765.1">
    <property type="nucleotide sequence ID" value="NZ_CP066167.1"/>
</dbReference>
<organism evidence="2 3">
    <name type="scientific">Spongiibacter nanhainus</name>
    <dbReference type="NCBI Taxonomy" id="2794344"/>
    <lineage>
        <taxon>Bacteria</taxon>
        <taxon>Pseudomonadati</taxon>
        <taxon>Pseudomonadota</taxon>
        <taxon>Gammaproteobacteria</taxon>
        <taxon>Cellvibrionales</taxon>
        <taxon>Spongiibacteraceae</taxon>
        <taxon>Spongiibacter</taxon>
    </lineage>
</organism>
<gene>
    <name evidence="2" type="ORF">I6N98_18345</name>
</gene>
<evidence type="ECO:0000313" key="3">
    <source>
        <dbReference type="Proteomes" id="UP000596063"/>
    </source>
</evidence>
<dbReference type="Pfam" id="PF09832">
    <property type="entry name" value="DUF2059"/>
    <property type="match status" value="1"/>
</dbReference>
<dbReference type="AlphaFoldDB" id="A0A7T4R0V7"/>
<proteinExistence type="predicted"/>
<dbReference type="KEGG" id="snan:I6N98_18345"/>
<keyword evidence="3" id="KW-1185">Reference proteome</keyword>